<feature type="transmembrane region" description="Helical" evidence="1">
    <location>
        <begin position="55"/>
        <end position="74"/>
    </location>
</feature>
<protein>
    <submittedName>
        <fullName evidence="2">Uncharacterized protein</fullName>
    </submittedName>
</protein>
<keyword evidence="1" id="KW-1133">Transmembrane helix</keyword>
<keyword evidence="1" id="KW-0472">Membrane</keyword>
<name>A0A1H7VRB5_9BURK</name>
<accession>A0A1H7VRB5</accession>
<evidence type="ECO:0000313" key="3">
    <source>
        <dbReference type="Proteomes" id="UP000199120"/>
    </source>
</evidence>
<reference evidence="3" key="1">
    <citation type="submission" date="2016-10" db="EMBL/GenBank/DDBJ databases">
        <authorList>
            <person name="Varghese N."/>
            <person name="Submissions S."/>
        </authorList>
    </citation>
    <scope>NUCLEOTIDE SEQUENCE [LARGE SCALE GENOMIC DNA]</scope>
    <source>
        <strain evidence="3">LMG 26416</strain>
    </source>
</reference>
<keyword evidence="3" id="KW-1185">Reference proteome</keyword>
<keyword evidence="1" id="KW-0812">Transmembrane</keyword>
<dbReference type="RefSeq" id="WP_143040715.1">
    <property type="nucleotide sequence ID" value="NZ_FNSR01000002.1"/>
</dbReference>
<sequence length="92" mass="9746">MLQCPHCLTQVPRGAHVCTGCAAELHYGIPEKLLAVGLIAATIAGLYVGNGMNGGAVVGTIAGFMVFGGIYACLQKVFKDRVVFKRNYRTTD</sequence>
<organism evidence="2 3">
    <name type="scientific">Paraburkholderia caballeronis</name>
    <dbReference type="NCBI Taxonomy" id="416943"/>
    <lineage>
        <taxon>Bacteria</taxon>
        <taxon>Pseudomonadati</taxon>
        <taxon>Pseudomonadota</taxon>
        <taxon>Betaproteobacteria</taxon>
        <taxon>Burkholderiales</taxon>
        <taxon>Burkholderiaceae</taxon>
        <taxon>Paraburkholderia</taxon>
    </lineage>
</organism>
<evidence type="ECO:0000313" key="2">
    <source>
        <dbReference type="EMBL" id="SEM11756.1"/>
    </source>
</evidence>
<gene>
    <name evidence="2" type="ORF">SAMN05192542_1279</name>
</gene>
<dbReference type="OrthoDB" id="676002at28216"/>
<dbReference type="Proteomes" id="UP000199120">
    <property type="component" value="Unassembled WGS sequence"/>
</dbReference>
<feature type="transmembrane region" description="Helical" evidence="1">
    <location>
        <begin position="33"/>
        <end position="49"/>
    </location>
</feature>
<dbReference type="AlphaFoldDB" id="A0A1H7VRB5"/>
<evidence type="ECO:0000256" key="1">
    <source>
        <dbReference type="SAM" id="Phobius"/>
    </source>
</evidence>
<dbReference type="EMBL" id="FOAJ01000027">
    <property type="protein sequence ID" value="SEM11756.1"/>
    <property type="molecule type" value="Genomic_DNA"/>
</dbReference>
<proteinExistence type="predicted"/>